<proteinExistence type="predicted"/>
<gene>
    <name evidence="1" type="ORF">BpHYR1_041521</name>
</gene>
<comment type="caution">
    <text evidence="1">The sequence shown here is derived from an EMBL/GenBank/DDBJ whole genome shotgun (WGS) entry which is preliminary data.</text>
</comment>
<evidence type="ECO:0000313" key="1">
    <source>
        <dbReference type="EMBL" id="RNA30433.1"/>
    </source>
</evidence>
<sequence length="89" mass="10199">MKPWPFLMYKSRIDANCSVPAVRVVSFDKFSANELNCKSGLSDATRTQNHNLNSSRRIVIDLKYCLCVKINKSKATYAQHRAHYCAIPY</sequence>
<name>A0A3M7S3M7_BRAPC</name>
<evidence type="ECO:0000313" key="2">
    <source>
        <dbReference type="Proteomes" id="UP000276133"/>
    </source>
</evidence>
<dbReference type="AlphaFoldDB" id="A0A3M7S3M7"/>
<dbReference type="Proteomes" id="UP000276133">
    <property type="component" value="Unassembled WGS sequence"/>
</dbReference>
<dbReference type="EMBL" id="REGN01002088">
    <property type="protein sequence ID" value="RNA30433.1"/>
    <property type="molecule type" value="Genomic_DNA"/>
</dbReference>
<keyword evidence="2" id="KW-1185">Reference proteome</keyword>
<organism evidence="1 2">
    <name type="scientific">Brachionus plicatilis</name>
    <name type="common">Marine rotifer</name>
    <name type="synonym">Brachionus muelleri</name>
    <dbReference type="NCBI Taxonomy" id="10195"/>
    <lineage>
        <taxon>Eukaryota</taxon>
        <taxon>Metazoa</taxon>
        <taxon>Spiralia</taxon>
        <taxon>Gnathifera</taxon>
        <taxon>Rotifera</taxon>
        <taxon>Eurotatoria</taxon>
        <taxon>Monogononta</taxon>
        <taxon>Pseudotrocha</taxon>
        <taxon>Ploima</taxon>
        <taxon>Brachionidae</taxon>
        <taxon>Brachionus</taxon>
    </lineage>
</organism>
<dbReference type="OrthoDB" id="10571351at2759"/>
<reference evidence="1 2" key="1">
    <citation type="journal article" date="2018" name="Sci. Rep.">
        <title>Genomic signatures of local adaptation to the degree of environmental predictability in rotifers.</title>
        <authorList>
            <person name="Franch-Gras L."/>
            <person name="Hahn C."/>
            <person name="Garcia-Roger E.M."/>
            <person name="Carmona M.J."/>
            <person name="Serra M."/>
            <person name="Gomez A."/>
        </authorList>
    </citation>
    <scope>NUCLEOTIDE SEQUENCE [LARGE SCALE GENOMIC DNA]</scope>
    <source>
        <strain evidence="1">HYR1</strain>
    </source>
</reference>
<protein>
    <submittedName>
        <fullName evidence="1">Uncharacterized protein</fullName>
    </submittedName>
</protein>
<accession>A0A3M7S3M7</accession>